<keyword evidence="2 5" id="KW-0808">Transferase</keyword>
<evidence type="ECO:0000313" key="5">
    <source>
        <dbReference type="EMBL" id="PND39051.1"/>
    </source>
</evidence>
<dbReference type="Pfam" id="PF13649">
    <property type="entry name" value="Methyltransf_25"/>
    <property type="match status" value="1"/>
</dbReference>
<dbReference type="PANTHER" id="PTHR43464">
    <property type="entry name" value="METHYLTRANSFERASE"/>
    <property type="match status" value="1"/>
</dbReference>
<accession>A0A2N8L034</accession>
<proteinExistence type="predicted"/>
<dbReference type="RefSeq" id="WP_102768969.1">
    <property type="nucleotide sequence ID" value="NZ_POSP01000003.1"/>
</dbReference>
<evidence type="ECO:0000313" key="6">
    <source>
        <dbReference type="Proteomes" id="UP000235916"/>
    </source>
</evidence>
<keyword evidence="6" id="KW-1185">Reference proteome</keyword>
<dbReference type="PANTHER" id="PTHR43464:SF19">
    <property type="entry name" value="UBIQUINONE BIOSYNTHESIS O-METHYLTRANSFERASE, MITOCHONDRIAL"/>
    <property type="match status" value="1"/>
</dbReference>
<protein>
    <submittedName>
        <fullName evidence="5">Class I SAM-dependent methyltransferase</fullName>
    </submittedName>
</protein>
<evidence type="ECO:0000256" key="3">
    <source>
        <dbReference type="ARBA" id="ARBA00022691"/>
    </source>
</evidence>
<reference evidence="5 6" key="1">
    <citation type="submission" date="2018-01" db="EMBL/GenBank/DDBJ databases">
        <title>Draft genome sequence of Paucibacter aquatile CR182 isolated from freshwater of the Nakdong River.</title>
        <authorList>
            <person name="Choi A."/>
            <person name="Chung E.J."/>
        </authorList>
    </citation>
    <scope>NUCLEOTIDE SEQUENCE [LARGE SCALE GENOMIC DNA]</scope>
    <source>
        <strain evidence="5 6">CR182</strain>
    </source>
</reference>
<gene>
    <name evidence="5" type="ORF">C1O66_17000</name>
</gene>
<keyword evidence="3" id="KW-0949">S-adenosyl-L-methionine</keyword>
<evidence type="ECO:0000256" key="1">
    <source>
        <dbReference type="ARBA" id="ARBA00022603"/>
    </source>
</evidence>
<dbReference type="CDD" id="cd02440">
    <property type="entry name" value="AdoMet_MTases"/>
    <property type="match status" value="1"/>
</dbReference>
<name>A0A2N8L034_9BURK</name>
<evidence type="ECO:0000259" key="4">
    <source>
        <dbReference type="Pfam" id="PF13649"/>
    </source>
</evidence>
<dbReference type="SUPFAM" id="SSF53335">
    <property type="entry name" value="S-adenosyl-L-methionine-dependent methyltransferases"/>
    <property type="match status" value="1"/>
</dbReference>
<dbReference type="OrthoDB" id="7348755at2"/>
<dbReference type="EMBL" id="POSP01000003">
    <property type="protein sequence ID" value="PND39051.1"/>
    <property type="molecule type" value="Genomic_DNA"/>
</dbReference>
<dbReference type="GO" id="GO:0032259">
    <property type="term" value="P:methylation"/>
    <property type="evidence" value="ECO:0007669"/>
    <property type="project" value="UniProtKB-KW"/>
</dbReference>
<feature type="domain" description="Methyltransferase" evidence="4">
    <location>
        <begin position="68"/>
        <end position="162"/>
    </location>
</feature>
<comment type="caution">
    <text evidence="5">The sequence shown here is derived from an EMBL/GenBank/DDBJ whole genome shotgun (WGS) entry which is preliminary data.</text>
</comment>
<dbReference type="InterPro" id="IPR041698">
    <property type="entry name" value="Methyltransf_25"/>
</dbReference>
<dbReference type="GO" id="GO:0008168">
    <property type="term" value="F:methyltransferase activity"/>
    <property type="evidence" value="ECO:0007669"/>
    <property type="project" value="UniProtKB-KW"/>
</dbReference>
<dbReference type="InterPro" id="IPR029063">
    <property type="entry name" value="SAM-dependent_MTases_sf"/>
</dbReference>
<dbReference type="AlphaFoldDB" id="A0A2N8L034"/>
<keyword evidence="1 5" id="KW-0489">Methyltransferase</keyword>
<organism evidence="5 6">
    <name type="scientific">Kinneretia aquatilis</name>
    <dbReference type="NCBI Taxonomy" id="2070761"/>
    <lineage>
        <taxon>Bacteria</taxon>
        <taxon>Pseudomonadati</taxon>
        <taxon>Pseudomonadota</taxon>
        <taxon>Betaproteobacteria</taxon>
        <taxon>Burkholderiales</taxon>
        <taxon>Sphaerotilaceae</taxon>
        <taxon>Roseateles</taxon>
    </lineage>
</organism>
<evidence type="ECO:0000256" key="2">
    <source>
        <dbReference type="ARBA" id="ARBA00022679"/>
    </source>
</evidence>
<sequence>MKDLLFPEPPAAAEIERLDQVLSERQSAWWDAFYARREGRQVPFFGRAPDESLAAWVEAGDIQPGPALDLGCGNGRNTVYLAQAGFAAEGVDYANEAIAWAGQRAREAGLPSLPLTACSVFDLQRPLGHYALVCDSGCFHHLPPHRRALYRDQLLAWLRPGGVLALCCFRPEGGSGLSDDEVYERGTLGGGLGYDEDQLRGFWGATFDIECLRPMRAQAPGSALFGAECLWVMRARKPQV</sequence>
<dbReference type="Gene3D" id="3.40.50.150">
    <property type="entry name" value="Vaccinia Virus protein VP39"/>
    <property type="match status" value="1"/>
</dbReference>
<dbReference type="Proteomes" id="UP000235916">
    <property type="component" value="Unassembled WGS sequence"/>
</dbReference>